<keyword evidence="2" id="KW-1185">Reference proteome</keyword>
<dbReference type="Proteomes" id="UP000269945">
    <property type="component" value="Unassembled WGS sequence"/>
</dbReference>
<proteinExistence type="predicted"/>
<reference evidence="1 2" key="1">
    <citation type="submission" date="2018-10" db="EMBL/GenBank/DDBJ databases">
        <authorList>
            <person name="Ekblom R."/>
            <person name="Jareborg N."/>
        </authorList>
    </citation>
    <scope>NUCLEOTIDE SEQUENCE [LARGE SCALE GENOMIC DNA]</scope>
    <source>
        <tissue evidence="1">Muscle</tissue>
    </source>
</reference>
<evidence type="ECO:0000313" key="1">
    <source>
        <dbReference type="EMBL" id="VCX02167.1"/>
    </source>
</evidence>
<dbReference type="AlphaFoldDB" id="A0A9X9LYE4"/>
<comment type="caution">
    <text evidence="1">The sequence shown here is derived from an EMBL/GenBank/DDBJ whole genome shotgun (WGS) entry which is preliminary data.</text>
</comment>
<name>A0A9X9LYE4_GULGU</name>
<gene>
    <name evidence="1" type="ORF">BN2614_LOCUS1</name>
</gene>
<sequence length="43" mass="4856">QFQPQCHYDGCLHLFIESQLSRFCVRPKDHSCCQAAQSPVGCS</sequence>
<evidence type="ECO:0000313" key="2">
    <source>
        <dbReference type="Proteomes" id="UP000269945"/>
    </source>
</evidence>
<protein>
    <submittedName>
        <fullName evidence="1">Uncharacterized protein</fullName>
    </submittedName>
</protein>
<organism evidence="1 2">
    <name type="scientific">Gulo gulo</name>
    <name type="common">Wolverine</name>
    <name type="synonym">Gluton</name>
    <dbReference type="NCBI Taxonomy" id="48420"/>
    <lineage>
        <taxon>Eukaryota</taxon>
        <taxon>Metazoa</taxon>
        <taxon>Chordata</taxon>
        <taxon>Craniata</taxon>
        <taxon>Vertebrata</taxon>
        <taxon>Euteleostomi</taxon>
        <taxon>Mammalia</taxon>
        <taxon>Eutheria</taxon>
        <taxon>Laurasiatheria</taxon>
        <taxon>Carnivora</taxon>
        <taxon>Caniformia</taxon>
        <taxon>Musteloidea</taxon>
        <taxon>Mustelidae</taxon>
        <taxon>Guloninae</taxon>
        <taxon>Gulo</taxon>
    </lineage>
</organism>
<feature type="non-terminal residue" evidence="1">
    <location>
        <position position="1"/>
    </location>
</feature>
<accession>A0A9X9LYE4</accession>
<dbReference type="EMBL" id="CYRY02029072">
    <property type="protein sequence ID" value="VCX02167.1"/>
    <property type="molecule type" value="Genomic_DNA"/>
</dbReference>